<dbReference type="GO" id="GO:0016020">
    <property type="term" value="C:membrane"/>
    <property type="evidence" value="ECO:0007669"/>
    <property type="project" value="UniProtKB-SubCell"/>
</dbReference>
<dbReference type="GO" id="GO:0004497">
    <property type="term" value="F:monooxygenase activity"/>
    <property type="evidence" value="ECO:0007669"/>
    <property type="project" value="UniProtKB-KW"/>
</dbReference>
<sequence length="311" mass="35633">MCSVQITLQAMCKMLMSIEDGKKLEMLQEDITKICTAMLAFPLRFPWTRFYKGLKARERIMNTLEMIITKRRSTGANPDDFLQHLLRENDKASTNEALVLTDAEIMDNILTMIIAGHDTTASAITWMVKYLGESQHVSDTLRAEQFRLAENTSMQPFLTLKDLSAMPYASKVVRESLRMASIVAWLPRLALQDSEIEGFKVRKGWNINVDARSIHLDNALYNDPNKFNPSRFDEDTKPYSFLAFGVGARACLGMNMARSMMLVFLHRLITTYKWRVIDSDPTVEKWALFSRLKSGYPIHVTRVTKDITLCK</sequence>
<comment type="cofactor">
    <cofactor evidence="7">
        <name>heme</name>
        <dbReference type="ChEBI" id="CHEBI:30413"/>
    </cofactor>
</comment>
<keyword evidence="8" id="KW-0560">Oxidoreductase</keyword>
<evidence type="ECO:0000313" key="9">
    <source>
        <dbReference type="EMBL" id="MBW87615.1"/>
    </source>
</evidence>
<dbReference type="PANTHER" id="PTHR24286">
    <property type="entry name" value="CYTOCHROME P450 26"/>
    <property type="match status" value="1"/>
</dbReference>
<dbReference type="PRINTS" id="PR00463">
    <property type="entry name" value="EP450I"/>
</dbReference>
<dbReference type="InterPro" id="IPR017972">
    <property type="entry name" value="Cyt_P450_CS"/>
</dbReference>
<dbReference type="PRINTS" id="PR00385">
    <property type="entry name" value="P450"/>
</dbReference>
<evidence type="ECO:0000256" key="4">
    <source>
        <dbReference type="ARBA" id="ARBA00022723"/>
    </source>
</evidence>
<comment type="similarity">
    <text evidence="2 8">Belongs to the cytochrome P450 family.</text>
</comment>
<dbReference type="GO" id="GO:0010268">
    <property type="term" value="P:brassinosteroid homeostasis"/>
    <property type="evidence" value="ECO:0007669"/>
    <property type="project" value="TreeGrafter"/>
</dbReference>
<dbReference type="SUPFAM" id="SSF48264">
    <property type="entry name" value="Cytochrome P450"/>
    <property type="match status" value="1"/>
</dbReference>
<feature type="binding site" description="axial binding residue" evidence="7">
    <location>
        <position position="251"/>
    </location>
    <ligand>
        <name>heme</name>
        <dbReference type="ChEBI" id="CHEBI:30413"/>
    </ligand>
    <ligandPart>
        <name>Fe</name>
        <dbReference type="ChEBI" id="CHEBI:18248"/>
    </ligandPart>
</feature>
<dbReference type="GO" id="GO:0020037">
    <property type="term" value="F:heme binding"/>
    <property type="evidence" value="ECO:0007669"/>
    <property type="project" value="InterPro"/>
</dbReference>
<dbReference type="Gene3D" id="1.10.630.10">
    <property type="entry name" value="Cytochrome P450"/>
    <property type="match status" value="1"/>
</dbReference>
<keyword evidence="8" id="KW-0503">Monooxygenase</keyword>
<keyword evidence="6 7" id="KW-0408">Iron</keyword>
<comment type="subcellular location">
    <subcellularLocation>
        <location evidence="1">Membrane</location>
        <topology evidence="1">Single-pass membrane protein</topology>
    </subcellularLocation>
</comment>
<dbReference type="GO" id="GO:0016705">
    <property type="term" value="F:oxidoreductase activity, acting on paired donors, with incorporation or reduction of molecular oxygen"/>
    <property type="evidence" value="ECO:0007669"/>
    <property type="project" value="InterPro"/>
</dbReference>
<evidence type="ECO:0000256" key="1">
    <source>
        <dbReference type="ARBA" id="ARBA00004167"/>
    </source>
</evidence>
<organism evidence="9">
    <name type="scientific">Rhizophora mucronata</name>
    <name type="common">Asiatic mangrove</name>
    <dbReference type="NCBI Taxonomy" id="61149"/>
    <lineage>
        <taxon>Eukaryota</taxon>
        <taxon>Viridiplantae</taxon>
        <taxon>Streptophyta</taxon>
        <taxon>Embryophyta</taxon>
        <taxon>Tracheophyta</taxon>
        <taxon>Spermatophyta</taxon>
        <taxon>Magnoliopsida</taxon>
        <taxon>eudicotyledons</taxon>
        <taxon>Gunneridae</taxon>
        <taxon>Pentapetalae</taxon>
        <taxon>rosids</taxon>
        <taxon>fabids</taxon>
        <taxon>Malpighiales</taxon>
        <taxon>Rhizophoraceae</taxon>
        <taxon>Rhizophora</taxon>
    </lineage>
</organism>
<dbReference type="Pfam" id="PF00067">
    <property type="entry name" value="p450"/>
    <property type="match status" value="1"/>
</dbReference>
<evidence type="ECO:0000256" key="8">
    <source>
        <dbReference type="RuleBase" id="RU000461"/>
    </source>
</evidence>
<keyword evidence="5" id="KW-1133">Transmembrane helix</keyword>
<evidence type="ECO:0000256" key="7">
    <source>
        <dbReference type="PIRSR" id="PIRSR602401-1"/>
    </source>
</evidence>
<dbReference type="EMBL" id="GGEC01007132">
    <property type="protein sequence ID" value="MBW87615.1"/>
    <property type="molecule type" value="Transcribed_RNA"/>
</dbReference>
<dbReference type="InterPro" id="IPR002401">
    <property type="entry name" value="Cyt_P450_E_grp-I"/>
</dbReference>
<dbReference type="PROSITE" id="PS00086">
    <property type="entry name" value="CYTOCHROME_P450"/>
    <property type="match status" value="1"/>
</dbReference>
<protein>
    <submittedName>
        <fullName evidence="9">Cytochrome P450 family protein</fullName>
    </submittedName>
</protein>
<keyword evidence="4 7" id="KW-0479">Metal-binding</keyword>
<proteinExistence type="inferred from homology"/>
<dbReference type="GO" id="GO:0016132">
    <property type="term" value="P:brassinosteroid biosynthetic process"/>
    <property type="evidence" value="ECO:0007669"/>
    <property type="project" value="TreeGrafter"/>
</dbReference>
<evidence type="ECO:0000256" key="5">
    <source>
        <dbReference type="ARBA" id="ARBA00022989"/>
    </source>
</evidence>
<dbReference type="GO" id="GO:0005506">
    <property type="term" value="F:iron ion binding"/>
    <property type="evidence" value="ECO:0007669"/>
    <property type="project" value="InterPro"/>
</dbReference>
<name>A0A2P2J2B9_RHIMU</name>
<accession>A0A2P2J2B9</accession>
<dbReference type="InterPro" id="IPR036396">
    <property type="entry name" value="Cyt_P450_sf"/>
</dbReference>
<evidence type="ECO:0000256" key="3">
    <source>
        <dbReference type="ARBA" id="ARBA00022692"/>
    </source>
</evidence>
<evidence type="ECO:0000256" key="6">
    <source>
        <dbReference type="ARBA" id="ARBA00023004"/>
    </source>
</evidence>
<dbReference type="InterPro" id="IPR001128">
    <property type="entry name" value="Cyt_P450"/>
</dbReference>
<reference evidence="9" key="1">
    <citation type="submission" date="2018-02" db="EMBL/GenBank/DDBJ databases">
        <title>Rhizophora mucronata_Transcriptome.</title>
        <authorList>
            <person name="Meera S.P."/>
            <person name="Sreeshan A."/>
            <person name="Augustine A."/>
        </authorList>
    </citation>
    <scope>NUCLEOTIDE SEQUENCE</scope>
    <source>
        <tissue evidence="9">Leaf</tissue>
    </source>
</reference>
<keyword evidence="7 8" id="KW-0349">Heme</keyword>
<dbReference type="GO" id="GO:0016125">
    <property type="term" value="P:sterol metabolic process"/>
    <property type="evidence" value="ECO:0007669"/>
    <property type="project" value="TreeGrafter"/>
</dbReference>
<dbReference type="PANTHER" id="PTHR24286:SF189">
    <property type="entry name" value="CYTOCHROME P450, FAMILY 722, SUBFAMILY A, POLYPEPTIDE 1"/>
    <property type="match status" value="1"/>
</dbReference>
<keyword evidence="5" id="KW-0472">Membrane</keyword>
<keyword evidence="3" id="KW-0812">Transmembrane</keyword>
<dbReference type="AlphaFoldDB" id="A0A2P2J2B9"/>
<evidence type="ECO:0000256" key="2">
    <source>
        <dbReference type="ARBA" id="ARBA00010617"/>
    </source>
</evidence>